<dbReference type="PANTHER" id="PTHR42887">
    <property type="entry name" value="OS12G0638800 PROTEIN"/>
    <property type="match status" value="1"/>
</dbReference>
<name>A0A9D2MQL6_9FIRM</name>
<reference evidence="6" key="1">
    <citation type="journal article" date="2021" name="PeerJ">
        <title>Extensive microbial diversity within the chicken gut microbiome revealed by metagenomics and culture.</title>
        <authorList>
            <person name="Gilroy R."/>
            <person name="Ravi A."/>
            <person name="Getino M."/>
            <person name="Pursley I."/>
            <person name="Horton D.L."/>
            <person name="Alikhan N.F."/>
            <person name="Baker D."/>
            <person name="Gharbi K."/>
            <person name="Hall N."/>
            <person name="Watson M."/>
            <person name="Adriaenssens E.M."/>
            <person name="Foster-Nyarko E."/>
            <person name="Jarju S."/>
            <person name="Secka A."/>
            <person name="Antonio M."/>
            <person name="Oren A."/>
            <person name="Chaudhuri R.R."/>
            <person name="La Ragione R."/>
            <person name="Hildebrand F."/>
            <person name="Pallen M.J."/>
        </authorList>
    </citation>
    <scope>NUCLEOTIDE SEQUENCE</scope>
    <source>
        <strain evidence="6">USAMLcec3-2134</strain>
    </source>
</reference>
<feature type="domain" description="RsdA/BaiN/AoA(So)-like insert" evidence="5">
    <location>
        <begin position="191"/>
        <end position="355"/>
    </location>
</feature>
<proteinExistence type="predicted"/>
<protein>
    <submittedName>
        <fullName evidence="6">Aminoacetone oxidase family FAD-binding enzyme</fullName>
    </submittedName>
</protein>
<dbReference type="InterPro" id="IPR057661">
    <property type="entry name" value="RsdA/BaiN/AoA(So)_Rossmann"/>
</dbReference>
<accession>A0A9D2MQL6</accession>
<evidence type="ECO:0000256" key="1">
    <source>
        <dbReference type="ARBA" id="ARBA00001974"/>
    </source>
</evidence>
<evidence type="ECO:0000259" key="4">
    <source>
        <dbReference type="Pfam" id="PF03486"/>
    </source>
</evidence>
<dbReference type="EMBL" id="DWXE01000006">
    <property type="protein sequence ID" value="HJB90180.1"/>
    <property type="molecule type" value="Genomic_DNA"/>
</dbReference>
<keyword evidence="3" id="KW-0274">FAD</keyword>
<keyword evidence="2" id="KW-0285">Flavoprotein</keyword>
<dbReference type="Gene3D" id="1.10.8.260">
    <property type="entry name" value="HI0933 insert domain-like"/>
    <property type="match status" value="1"/>
</dbReference>
<dbReference type="Gene3D" id="2.40.30.10">
    <property type="entry name" value="Translation factors"/>
    <property type="match status" value="1"/>
</dbReference>
<organism evidence="6 7">
    <name type="scientific">Candidatus Eisenbergiella merdigallinarum</name>
    <dbReference type="NCBI Taxonomy" id="2838552"/>
    <lineage>
        <taxon>Bacteria</taxon>
        <taxon>Bacillati</taxon>
        <taxon>Bacillota</taxon>
        <taxon>Clostridia</taxon>
        <taxon>Lachnospirales</taxon>
        <taxon>Lachnospiraceae</taxon>
        <taxon>Eisenbergiella</taxon>
    </lineage>
</organism>
<gene>
    <name evidence="6" type="ORF">H9763_01800</name>
</gene>
<dbReference type="AlphaFoldDB" id="A0A9D2MQL6"/>
<comment type="caution">
    <text evidence="6">The sequence shown here is derived from an EMBL/GenBank/DDBJ whole genome shotgun (WGS) entry which is preliminary data.</text>
</comment>
<dbReference type="NCBIfam" id="TIGR00275">
    <property type="entry name" value="aminoacetone oxidase family FAD-binding enzyme"/>
    <property type="match status" value="1"/>
</dbReference>
<dbReference type="Pfam" id="PF03486">
    <property type="entry name" value="HI0933_like"/>
    <property type="match status" value="1"/>
</dbReference>
<dbReference type="Gene3D" id="3.50.50.60">
    <property type="entry name" value="FAD/NAD(P)-binding domain"/>
    <property type="match status" value="1"/>
</dbReference>
<dbReference type="Proteomes" id="UP000886883">
    <property type="component" value="Unassembled WGS sequence"/>
</dbReference>
<comment type="cofactor">
    <cofactor evidence="1">
        <name>FAD</name>
        <dbReference type="ChEBI" id="CHEBI:57692"/>
    </cofactor>
</comment>
<evidence type="ECO:0000259" key="5">
    <source>
        <dbReference type="Pfam" id="PF22780"/>
    </source>
</evidence>
<evidence type="ECO:0000313" key="7">
    <source>
        <dbReference type="Proteomes" id="UP000886883"/>
    </source>
</evidence>
<dbReference type="InterPro" id="IPR055178">
    <property type="entry name" value="RsdA/BaiN/AoA(So)-like_dom"/>
</dbReference>
<evidence type="ECO:0000256" key="2">
    <source>
        <dbReference type="ARBA" id="ARBA00022630"/>
    </source>
</evidence>
<dbReference type="SUPFAM" id="SSF51905">
    <property type="entry name" value="FAD/NAD(P)-binding domain"/>
    <property type="match status" value="1"/>
</dbReference>
<evidence type="ECO:0000313" key="6">
    <source>
        <dbReference type="EMBL" id="HJB90180.1"/>
    </source>
</evidence>
<reference evidence="6" key="2">
    <citation type="submission" date="2021-04" db="EMBL/GenBank/DDBJ databases">
        <authorList>
            <person name="Gilroy R."/>
        </authorList>
    </citation>
    <scope>NUCLEOTIDE SEQUENCE</scope>
    <source>
        <strain evidence="6">USAMLcec3-2134</strain>
    </source>
</reference>
<dbReference type="InterPro" id="IPR023166">
    <property type="entry name" value="BaiN-like_dom_sf"/>
</dbReference>
<dbReference type="PANTHER" id="PTHR42887:SF2">
    <property type="entry name" value="OS12G0638800 PROTEIN"/>
    <property type="match status" value="1"/>
</dbReference>
<evidence type="ECO:0000256" key="3">
    <source>
        <dbReference type="ARBA" id="ARBA00022827"/>
    </source>
</evidence>
<feature type="domain" description="RsdA/BaiN/AoA(So)-like Rossmann fold-like" evidence="4">
    <location>
        <begin position="6"/>
        <end position="407"/>
    </location>
</feature>
<dbReference type="InterPro" id="IPR036188">
    <property type="entry name" value="FAD/NAD-bd_sf"/>
</dbReference>
<dbReference type="SUPFAM" id="SSF160996">
    <property type="entry name" value="HI0933 insert domain-like"/>
    <property type="match status" value="1"/>
</dbReference>
<dbReference type="Pfam" id="PF22780">
    <property type="entry name" value="HI0933_like_1st"/>
    <property type="match status" value="1"/>
</dbReference>
<sequence length="413" mass="45597">MGKTGIVGGGASGLMAAVCAARRGEDVTVLESRDRIGKKILATGNGKCNLSNRDFQIGRDYRGHSTDRLHRYFSRFCVEDTVLFFRERGMLIADREGYLYPRCGQASAVLEALAGELDGLGVVTVCDCPVRHIRPPRGGRGSFRVETSQGDFSFDRLILACGSPAGNRKREGSGGQELARELGLFCHEMLPALVQLRCREGWYQRLAGVRCPAGISLHIEGDEAGSPPYEQGELQLTDYGISGIPVFQLSRYASQALRDGRRVRARIDFLPEIPREDWVPFCLEQYRICEGRTALQLGNGLVHKKVAQLLLAECGLKDGDRVDRRTKKKVFAFLDSLRRFETEVIATNPTENAQVCMGGVSFDEVTDDLESRRIPGLFLCGEMLDVDGRCGGYNLQWAWTSGFIAGTSAARTR</sequence>
<dbReference type="InterPro" id="IPR004792">
    <property type="entry name" value="BaiN-like"/>
</dbReference>